<proteinExistence type="predicted"/>
<dbReference type="RefSeq" id="WP_002359783.1">
    <property type="nucleotide sequence ID" value="NZ_AP019410.1"/>
</dbReference>
<dbReference type="AlphaFoldDB" id="A0A455TXC2"/>
<protein>
    <submittedName>
        <fullName evidence="1">Uncharacterized protein</fullName>
    </submittedName>
</protein>
<keyword evidence="1" id="KW-0614">Plasmid</keyword>
<sequence>MTTIAKITSVANASSALNYALGKNQPMHEQTERWLQEHELPPQN</sequence>
<organism evidence="1">
    <name type="scientific">Enterococcus faecium</name>
    <name type="common">Streptococcus faecium</name>
    <dbReference type="NCBI Taxonomy" id="1352"/>
    <lineage>
        <taxon>Bacteria</taxon>
        <taxon>Bacillati</taxon>
        <taxon>Bacillota</taxon>
        <taxon>Bacilli</taxon>
        <taxon>Lactobacillales</taxon>
        <taxon>Enterococcaceae</taxon>
        <taxon>Enterococcus</taxon>
    </lineage>
</organism>
<gene>
    <name evidence="1" type="ORF">SMVRE20_02993</name>
</gene>
<accession>A0A455TXC2</accession>
<geneLocation type="plasmid" evidence="1">
    <name>pSMVRE20S</name>
</geneLocation>
<dbReference type="EMBL" id="AP019410">
    <property type="protein sequence ID" value="BBI40607.1"/>
    <property type="molecule type" value="Genomic_DNA"/>
</dbReference>
<evidence type="ECO:0000313" key="1">
    <source>
        <dbReference type="EMBL" id="BBI40607.1"/>
    </source>
</evidence>
<reference evidence="1" key="1">
    <citation type="submission" date="2019-02" db="EMBL/GenBank/DDBJ databases">
        <title>Complete Genome Sequence of vanD5-typed vancomycin-resistant Enterococcus faecium in Sapporo, Japan.</title>
        <authorList>
            <person name="Sato T."/>
            <person name="Wada T."/>
            <person name="Shinagawa M."/>
            <person name="Fukushima Y."/>
            <person name="Nakajima C."/>
            <person name="Suzuki Y."/>
            <person name="Takahashi S."/>
            <person name="Yokota S."/>
        </authorList>
    </citation>
    <scope>NUCLEOTIDE SEQUENCE</scope>
    <source>
        <strain evidence="1">SMVRE20</strain>
        <plasmid evidence="1">pSMVRE20S</plasmid>
    </source>
</reference>
<name>A0A455TXC2_ENTFC</name>